<name>A0A1W0WMB2_HYPEX</name>
<sequence>MHSWTSIEILLDENSTNFYFFAARLTNAMLKEEIILADSTIYASANHSHFDFQFFLTLFATRNRILLFLGSPVQLRLLLVSQTTVTTQVHKKKPADLGRFSKGECLRFTRFSALYP</sequence>
<proteinExistence type="predicted"/>
<keyword evidence="2" id="KW-1185">Reference proteome</keyword>
<protein>
    <submittedName>
        <fullName evidence="1">Uncharacterized protein</fullName>
    </submittedName>
</protein>
<organism evidence="1 2">
    <name type="scientific">Hypsibius exemplaris</name>
    <name type="common">Freshwater tardigrade</name>
    <dbReference type="NCBI Taxonomy" id="2072580"/>
    <lineage>
        <taxon>Eukaryota</taxon>
        <taxon>Metazoa</taxon>
        <taxon>Ecdysozoa</taxon>
        <taxon>Tardigrada</taxon>
        <taxon>Eutardigrada</taxon>
        <taxon>Parachela</taxon>
        <taxon>Hypsibioidea</taxon>
        <taxon>Hypsibiidae</taxon>
        <taxon>Hypsibius</taxon>
    </lineage>
</organism>
<evidence type="ECO:0000313" key="2">
    <source>
        <dbReference type="Proteomes" id="UP000192578"/>
    </source>
</evidence>
<dbReference type="AlphaFoldDB" id="A0A1W0WMB2"/>
<comment type="caution">
    <text evidence="1">The sequence shown here is derived from an EMBL/GenBank/DDBJ whole genome shotgun (WGS) entry which is preliminary data.</text>
</comment>
<evidence type="ECO:0000313" key="1">
    <source>
        <dbReference type="EMBL" id="OQV16344.1"/>
    </source>
</evidence>
<dbReference type="Proteomes" id="UP000192578">
    <property type="component" value="Unassembled WGS sequence"/>
</dbReference>
<reference evidence="2" key="1">
    <citation type="submission" date="2017-01" db="EMBL/GenBank/DDBJ databases">
        <title>Comparative genomics of anhydrobiosis in the tardigrade Hypsibius dujardini.</title>
        <authorList>
            <person name="Yoshida Y."/>
            <person name="Koutsovoulos G."/>
            <person name="Laetsch D."/>
            <person name="Stevens L."/>
            <person name="Kumar S."/>
            <person name="Horikawa D."/>
            <person name="Ishino K."/>
            <person name="Komine S."/>
            <person name="Tomita M."/>
            <person name="Blaxter M."/>
            <person name="Arakawa K."/>
        </authorList>
    </citation>
    <scope>NUCLEOTIDE SEQUENCE [LARGE SCALE GENOMIC DNA]</scope>
    <source>
        <strain evidence="2">Z151</strain>
    </source>
</reference>
<accession>A0A1W0WMB2</accession>
<gene>
    <name evidence="1" type="ORF">BV898_09489</name>
</gene>
<dbReference type="EMBL" id="MTYJ01000075">
    <property type="protein sequence ID" value="OQV16344.1"/>
    <property type="molecule type" value="Genomic_DNA"/>
</dbReference>